<evidence type="ECO:0000313" key="3">
    <source>
        <dbReference type="Proteomes" id="UP000215914"/>
    </source>
</evidence>
<accession>A0A9K3E4K7</accession>
<keyword evidence="1" id="KW-0732">Signal</keyword>
<dbReference type="InterPro" id="IPR039331">
    <property type="entry name" value="PAPs-like"/>
</dbReference>
<dbReference type="Proteomes" id="UP000215914">
    <property type="component" value="Unassembled WGS sequence"/>
</dbReference>
<dbReference type="EMBL" id="MNCJ02000330">
    <property type="protein sequence ID" value="KAF5765966.1"/>
    <property type="molecule type" value="Genomic_DNA"/>
</dbReference>
<comment type="caution">
    <text evidence="2">The sequence shown here is derived from an EMBL/GenBank/DDBJ whole genome shotgun (WGS) entry which is preliminary data.</text>
</comment>
<dbReference type="AlphaFoldDB" id="A0A9K3E4K7"/>
<dbReference type="Gene3D" id="3.60.21.10">
    <property type="match status" value="1"/>
</dbReference>
<evidence type="ECO:0000256" key="1">
    <source>
        <dbReference type="ARBA" id="ARBA00022729"/>
    </source>
</evidence>
<dbReference type="Gramene" id="mRNA:HanXRQr2_Chr15g0709781">
    <property type="protein sequence ID" value="mRNA:HanXRQr2_Chr15g0709781"/>
    <property type="gene ID" value="HanXRQr2_Chr15g0709781"/>
</dbReference>
<protein>
    <submittedName>
        <fullName evidence="2">Acid phosphatase</fullName>
        <ecNumber evidence="2">3.1.3.2</ecNumber>
    </submittedName>
</protein>
<name>A0A9K3E4K7_HELAN</name>
<evidence type="ECO:0000313" key="2">
    <source>
        <dbReference type="EMBL" id="KAF5765966.1"/>
    </source>
</evidence>
<dbReference type="EC" id="3.1.3.2" evidence="2"/>
<dbReference type="PANTHER" id="PTHR22953:SF86">
    <property type="entry name" value="PURPLE ACID PHOSPHATASE 10"/>
    <property type="match status" value="1"/>
</dbReference>
<gene>
    <name evidence="2" type="ORF">HanXRQr2_Chr15g0709781</name>
</gene>
<sequence length="63" mass="7373">MWLTNHRFGGEGEPFKPYTHRYFVPYEASRSTSPIWYSIKQASAYIIVLSSFSDYGKSTPQYK</sequence>
<reference evidence="2" key="2">
    <citation type="submission" date="2020-06" db="EMBL/GenBank/DDBJ databases">
        <title>Helianthus annuus Genome sequencing and assembly Release 2.</title>
        <authorList>
            <person name="Gouzy J."/>
            <person name="Langlade N."/>
            <person name="Munos S."/>
        </authorList>
    </citation>
    <scope>NUCLEOTIDE SEQUENCE</scope>
    <source>
        <tissue evidence="2">Leaves</tissue>
    </source>
</reference>
<reference evidence="2" key="1">
    <citation type="journal article" date="2017" name="Nature">
        <title>The sunflower genome provides insights into oil metabolism, flowering and Asterid evolution.</title>
        <authorList>
            <person name="Badouin H."/>
            <person name="Gouzy J."/>
            <person name="Grassa C.J."/>
            <person name="Murat F."/>
            <person name="Staton S.E."/>
            <person name="Cottret L."/>
            <person name="Lelandais-Briere C."/>
            <person name="Owens G.L."/>
            <person name="Carrere S."/>
            <person name="Mayjonade B."/>
            <person name="Legrand L."/>
            <person name="Gill N."/>
            <person name="Kane N.C."/>
            <person name="Bowers J.E."/>
            <person name="Hubner S."/>
            <person name="Bellec A."/>
            <person name="Berard A."/>
            <person name="Berges H."/>
            <person name="Blanchet N."/>
            <person name="Boniface M.C."/>
            <person name="Brunel D."/>
            <person name="Catrice O."/>
            <person name="Chaidir N."/>
            <person name="Claudel C."/>
            <person name="Donnadieu C."/>
            <person name="Faraut T."/>
            <person name="Fievet G."/>
            <person name="Helmstetter N."/>
            <person name="King M."/>
            <person name="Knapp S.J."/>
            <person name="Lai Z."/>
            <person name="Le Paslier M.C."/>
            <person name="Lippi Y."/>
            <person name="Lorenzon L."/>
            <person name="Mandel J.R."/>
            <person name="Marage G."/>
            <person name="Marchand G."/>
            <person name="Marquand E."/>
            <person name="Bret-Mestries E."/>
            <person name="Morien E."/>
            <person name="Nambeesan S."/>
            <person name="Nguyen T."/>
            <person name="Pegot-Espagnet P."/>
            <person name="Pouilly N."/>
            <person name="Raftis F."/>
            <person name="Sallet E."/>
            <person name="Schiex T."/>
            <person name="Thomas J."/>
            <person name="Vandecasteele C."/>
            <person name="Vares D."/>
            <person name="Vear F."/>
            <person name="Vautrin S."/>
            <person name="Crespi M."/>
            <person name="Mangin B."/>
            <person name="Burke J.M."/>
            <person name="Salse J."/>
            <person name="Munos S."/>
            <person name="Vincourt P."/>
            <person name="Rieseberg L.H."/>
            <person name="Langlade N.B."/>
        </authorList>
    </citation>
    <scope>NUCLEOTIDE SEQUENCE</scope>
    <source>
        <tissue evidence="2">Leaves</tissue>
    </source>
</reference>
<keyword evidence="3" id="KW-1185">Reference proteome</keyword>
<dbReference type="GO" id="GO:0003993">
    <property type="term" value="F:acid phosphatase activity"/>
    <property type="evidence" value="ECO:0007669"/>
    <property type="project" value="UniProtKB-EC"/>
</dbReference>
<proteinExistence type="predicted"/>
<organism evidence="2 3">
    <name type="scientific">Helianthus annuus</name>
    <name type="common">Common sunflower</name>
    <dbReference type="NCBI Taxonomy" id="4232"/>
    <lineage>
        <taxon>Eukaryota</taxon>
        <taxon>Viridiplantae</taxon>
        <taxon>Streptophyta</taxon>
        <taxon>Embryophyta</taxon>
        <taxon>Tracheophyta</taxon>
        <taxon>Spermatophyta</taxon>
        <taxon>Magnoliopsida</taxon>
        <taxon>eudicotyledons</taxon>
        <taxon>Gunneridae</taxon>
        <taxon>Pentapetalae</taxon>
        <taxon>asterids</taxon>
        <taxon>campanulids</taxon>
        <taxon>Asterales</taxon>
        <taxon>Asteraceae</taxon>
        <taxon>Asteroideae</taxon>
        <taxon>Heliantheae alliance</taxon>
        <taxon>Heliantheae</taxon>
        <taxon>Helianthus</taxon>
    </lineage>
</organism>
<dbReference type="PANTHER" id="PTHR22953">
    <property type="entry name" value="ACID PHOSPHATASE RELATED"/>
    <property type="match status" value="1"/>
</dbReference>
<keyword evidence="2" id="KW-0378">Hydrolase</keyword>
<dbReference type="InterPro" id="IPR029052">
    <property type="entry name" value="Metallo-depent_PP-like"/>
</dbReference>